<comment type="caution">
    <text evidence="1">The sequence shown here is derived from an EMBL/GenBank/DDBJ whole genome shotgun (WGS) entry which is preliminary data.</text>
</comment>
<reference evidence="1 2" key="1">
    <citation type="submission" date="2024-09" db="EMBL/GenBank/DDBJ databases">
        <title>Rethinking Asexuality: The Enigmatic Case of Functional Sexual Genes in Lepraria (Stereocaulaceae).</title>
        <authorList>
            <person name="Doellman M."/>
            <person name="Sun Y."/>
            <person name="Barcenas-Pena A."/>
            <person name="Lumbsch H.T."/>
            <person name="Grewe F."/>
        </authorList>
    </citation>
    <scope>NUCLEOTIDE SEQUENCE [LARGE SCALE GENOMIC DNA]</scope>
    <source>
        <strain evidence="1 2">Grewe 0041</strain>
    </source>
</reference>
<accession>A0ABR4BM60</accession>
<proteinExistence type="predicted"/>
<dbReference type="Proteomes" id="UP001590951">
    <property type="component" value="Unassembled WGS sequence"/>
</dbReference>
<organism evidence="1 2">
    <name type="scientific">Lepraria finkii</name>
    <dbReference type="NCBI Taxonomy" id="1340010"/>
    <lineage>
        <taxon>Eukaryota</taxon>
        <taxon>Fungi</taxon>
        <taxon>Dikarya</taxon>
        <taxon>Ascomycota</taxon>
        <taxon>Pezizomycotina</taxon>
        <taxon>Lecanoromycetes</taxon>
        <taxon>OSLEUM clade</taxon>
        <taxon>Lecanoromycetidae</taxon>
        <taxon>Lecanorales</taxon>
        <taxon>Lecanorineae</taxon>
        <taxon>Stereocaulaceae</taxon>
        <taxon>Lepraria</taxon>
    </lineage>
</organism>
<gene>
    <name evidence="1" type="ORF">ABVK25_000179</name>
</gene>
<dbReference type="EMBL" id="JBHFEH010000001">
    <property type="protein sequence ID" value="KAL2058887.1"/>
    <property type="molecule type" value="Genomic_DNA"/>
</dbReference>
<keyword evidence="2" id="KW-1185">Reference proteome</keyword>
<protein>
    <submittedName>
        <fullName evidence="1">Uncharacterized protein</fullName>
    </submittedName>
</protein>
<sequence length="99" mass="10444">MIVQETTLTALLPSQTVAQVHLHAKTVMIHDEISIELPAGKPLDAIQNPASETVPIPVDVVGRTLSDTSTRNTTNVPHCIVPLSPVSTLPPTALSSSCE</sequence>
<evidence type="ECO:0000313" key="1">
    <source>
        <dbReference type="EMBL" id="KAL2058887.1"/>
    </source>
</evidence>
<evidence type="ECO:0000313" key="2">
    <source>
        <dbReference type="Proteomes" id="UP001590951"/>
    </source>
</evidence>
<name>A0ABR4BM60_9LECA</name>